<evidence type="ECO:0000259" key="7">
    <source>
        <dbReference type="Pfam" id="PF01979"/>
    </source>
</evidence>
<dbReference type="PANTHER" id="PTHR11113:SF2">
    <property type="entry name" value="ADENINE DEAMINASE"/>
    <property type="match status" value="1"/>
</dbReference>
<dbReference type="HOGENOM" id="CLU_027935_0_0_12"/>
<dbReference type="Proteomes" id="UP000002318">
    <property type="component" value="Chromosome"/>
</dbReference>
<dbReference type="InterPro" id="IPR026912">
    <property type="entry name" value="Adenine_deam_C"/>
</dbReference>
<dbReference type="InterPro" id="IPR006680">
    <property type="entry name" value="Amidohydro-rel"/>
</dbReference>
<organism evidence="9 10">
    <name type="scientific">Sediminispirochaeta smaragdinae (strain DSM 11293 / JCM 15392 / SEBR 4228)</name>
    <name type="common">Spirochaeta smaragdinae</name>
    <dbReference type="NCBI Taxonomy" id="573413"/>
    <lineage>
        <taxon>Bacteria</taxon>
        <taxon>Pseudomonadati</taxon>
        <taxon>Spirochaetota</taxon>
        <taxon>Spirochaetia</taxon>
        <taxon>Spirochaetales</taxon>
        <taxon>Spirochaetaceae</taxon>
        <taxon>Sediminispirochaeta</taxon>
    </lineage>
</organism>
<proteinExistence type="inferred from homology"/>
<keyword evidence="4 6" id="KW-0464">Manganese</keyword>
<comment type="catalytic activity">
    <reaction evidence="5 6">
        <text>adenine + H2O + H(+) = hypoxanthine + NH4(+)</text>
        <dbReference type="Rhea" id="RHEA:23688"/>
        <dbReference type="ChEBI" id="CHEBI:15377"/>
        <dbReference type="ChEBI" id="CHEBI:15378"/>
        <dbReference type="ChEBI" id="CHEBI:16708"/>
        <dbReference type="ChEBI" id="CHEBI:17368"/>
        <dbReference type="ChEBI" id="CHEBI:28938"/>
        <dbReference type="EC" id="3.5.4.2"/>
    </reaction>
</comment>
<keyword evidence="3 6" id="KW-0378">Hydrolase</keyword>
<dbReference type="NCBIfam" id="TIGR01178">
    <property type="entry name" value="ade"/>
    <property type="match status" value="1"/>
</dbReference>
<dbReference type="SUPFAM" id="SSF51556">
    <property type="entry name" value="Metallo-dependent hydrolases"/>
    <property type="match status" value="1"/>
</dbReference>
<evidence type="ECO:0000256" key="1">
    <source>
        <dbReference type="ARBA" id="ARBA00006773"/>
    </source>
</evidence>
<evidence type="ECO:0000259" key="8">
    <source>
        <dbReference type="Pfam" id="PF13382"/>
    </source>
</evidence>
<evidence type="ECO:0000256" key="4">
    <source>
        <dbReference type="ARBA" id="ARBA00023211"/>
    </source>
</evidence>
<evidence type="ECO:0000256" key="3">
    <source>
        <dbReference type="ARBA" id="ARBA00022801"/>
    </source>
</evidence>
<name>E1R3S6_SEDSS</name>
<evidence type="ECO:0000256" key="5">
    <source>
        <dbReference type="ARBA" id="ARBA00047720"/>
    </source>
</evidence>
<protein>
    <recommendedName>
        <fullName evidence="2 6">Adenine deaminase</fullName>
        <shortName evidence="6">Adenase</shortName>
        <shortName evidence="6">Adenine aminase</shortName>
        <ecNumber evidence="2 6">3.5.4.2</ecNumber>
    </recommendedName>
</protein>
<comment type="cofactor">
    <cofactor evidence="6">
        <name>Mn(2+)</name>
        <dbReference type="ChEBI" id="CHEBI:29035"/>
    </cofactor>
</comment>
<sequence length="576" mass="61601">MDNLKQRIDIAAGRKQASLVIRNGIVVDLFGHGLVHGSVAIEGGTIIGIGDYRGLHEIDAAGRYILPGFIDSHVHIESSLSTPAQFASAVLPRGTTTVVADPHEIANVCGLDGIRYMLKASRNLPVDIYFMLPSCVPATGFEHSGAVLGAKELERLIDEECVLGLGELMDYPSLIAGSEPVLKKVMLAKSRHKFVDGHSPMVSGNDLTAYAVAGVRTDHECSTVQEMNDRLSRGMYVLLREGSAARNVEALIKGVTPENSRRCLFCTDDRQPEDILTAGHIDNHLRIAVRNGIDPITAVTMASLNAAECYRLDGKGAVAPGYDADLVFVEDLKDFAVSTVLVGGNVVARDGRSLFELPKEIDASSVTDTVHVKPFGVEAFHLKLDSSRARVIQVAEASLVTEAVEREVERDDAGYFRPLPGGDIVKLAVIERHNATGNIGLALLENYGIKGGAVASTIAHDSHNIIVAGDGDEDMYTAVRELIRVGGGITIVAGGNVMGTLELPIAGLMSDRSAAEINAKLSRMLDVARTKLGINPGLDPFMTLSFLALPVIPKLKLTDMGLFDVEHFTFTGNSVP</sequence>
<gene>
    <name evidence="6" type="primary">ade</name>
    <name evidence="9" type="ordered locus">Spirs_2944</name>
</gene>
<feature type="domain" description="Amidohydrolase-related" evidence="7">
    <location>
        <begin position="64"/>
        <end position="347"/>
    </location>
</feature>
<dbReference type="InterPro" id="IPR032466">
    <property type="entry name" value="Metal_Hydrolase"/>
</dbReference>
<keyword evidence="10" id="KW-1185">Reference proteome</keyword>
<dbReference type="KEGG" id="ssm:Spirs_2944"/>
<dbReference type="InterPro" id="IPR006679">
    <property type="entry name" value="Adenine_deam"/>
</dbReference>
<comment type="similarity">
    <text evidence="1 6">Belongs to the metallo-dependent hydrolases superfamily. Adenine deaminase family.</text>
</comment>
<evidence type="ECO:0000256" key="6">
    <source>
        <dbReference type="HAMAP-Rule" id="MF_01518"/>
    </source>
</evidence>
<dbReference type="HAMAP" id="MF_01518">
    <property type="entry name" value="Adenine_deamin"/>
    <property type="match status" value="1"/>
</dbReference>
<feature type="domain" description="Adenine deaminase C-terminal" evidence="8">
    <location>
        <begin position="399"/>
        <end position="568"/>
    </location>
</feature>
<dbReference type="SUPFAM" id="SSF51338">
    <property type="entry name" value="Composite domain of metallo-dependent hydrolases"/>
    <property type="match status" value="1"/>
</dbReference>
<dbReference type="CDD" id="cd01295">
    <property type="entry name" value="AdeC"/>
    <property type="match status" value="1"/>
</dbReference>
<dbReference type="AlphaFoldDB" id="E1R3S6"/>
<dbReference type="InterPro" id="IPR011059">
    <property type="entry name" value="Metal-dep_hydrolase_composite"/>
</dbReference>
<evidence type="ECO:0000256" key="2">
    <source>
        <dbReference type="ARBA" id="ARBA00012782"/>
    </source>
</evidence>
<dbReference type="eggNOG" id="COG1001">
    <property type="taxonomic scope" value="Bacteria"/>
</dbReference>
<dbReference type="GO" id="GO:0000034">
    <property type="term" value="F:adenine deaminase activity"/>
    <property type="evidence" value="ECO:0007669"/>
    <property type="project" value="UniProtKB-UniRule"/>
</dbReference>
<dbReference type="OrthoDB" id="9775607at2"/>
<evidence type="ECO:0000313" key="10">
    <source>
        <dbReference type="Proteomes" id="UP000002318"/>
    </source>
</evidence>
<dbReference type="Gene3D" id="3.20.20.140">
    <property type="entry name" value="Metal-dependent hydrolases"/>
    <property type="match status" value="1"/>
</dbReference>
<dbReference type="Pfam" id="PF01979">
    <property type="entry name" value="Amidohydro_1"/>
    <property type="match status" value="1"/>
</dbReference>
<reference evidence="9 10" key="1">
    <citation type="journal article" date="2010" name="Stand. Genomic Sci.">
        <title>Complete genome sequence of Spirochaeta smaragdinae type strain (SEBR 4228).</title>
        <authorList>
            <person name="Mavromatis K."/>
            <person name="Yasawong M."/>
            <person name="Chertkov O."/>
            <person name="Lapidus A."/>
            <person name="Lucas S."/>
            <person name="Nolan M."/>
            <person name="Del Rio T.G."/>
            <person name="Tice H."/>
            <person name="Cheng J.F."/>
            <person name="Pitluck S."/>
            <person name="Liolios K."/>
            <person name="Ivanova N."/>
            <person name="Tapia R."/>
            <person name="Han C."/>
            <person name="Bruce D."/>
            <person name="Goodwin L."/>
            <person name="Pati A."/>
            <person name="Chen A."/>
            <person name="Palaniappan K."/>
            <person name="Land M."/>
            <person name="Hauser L."/>
            <person name="Chang Y.J."/>
            <person name="Jeffries C.D."/>
            <person name="Detter J.C."/>
            <person name="Rohde M."/>
            <person name="Brambilla E."/>
            <person name="Spring S."/>
            <person name="Goker M."/>
            <person name="Sikorski J."/>
            <person name="Woyke T."/>
            <person name="Bristow J."/>
            <person name="Eisen J.A."/>
            <person name="Markowitz V."/>
            <person name="Hugenholtz P."/>
            <person name="Klenk H.P."/>
            <person name="Kyrpides N.C."/>
        </authorList>
    </citation>
    <scope>NUCLEOTIDE SEQUENCE [LARGE SCALE GENOMIC DNA]</scope>
    <source>
        <strain evidence="10">DSM 11293 / JCM 15392 / SEBR 4228</strain>
    </source>
</reference>
<dbReference type="STRING" id="573413.Spirs_2944"/>
<dbReference type="EC" id="3.5.4.2" evidence="2 6"/>
<dbReference type="Gene3D" id="2.30.40.10">
    <property type="entry name" value="Urease, subunit C, domain 1"/>
    <property type="match status" value="1"/>
</dbReference>
<dbReference type="RefSeq" id="WP_013255506.1">
    <property type="nucleotide sequence ID" value="NC_014364.1"/>
</dbReference>
<dbReference type="PANTHER" id="PTHR11113">
    <property type="entry name" value="N-ACETYLGLUCOSAMINE-6-PHOSPHATE DEACETYLASE"/>
    <property type="match status" value="1"/>
</dbReference>
<dbReference type="GO" id="GO:0006146">
    <property type="term" value="P:adenine catabolic process"/>
    <property type="evidence" value="ECO:0007669"/>
    <property type="project" value="InterPro"/>
</dbReference>
<accession>E1R3S6</accession>
<evidence type="ECO:0000313" key="9">
    <source>
        <dbReference type="EMBL" id="ADK82047.1"/>
    </source>
</evidence>
<dbReference type="Pfam" id="PF13382">
    <property type="entry name" value="Adenine_deam_C"/>
    <property type="match status" value="1"/>
</dbReference>
<dbReference type="EMBL" id="CP002116">
    <property type="protein sequence ID" value="ADK82047.1"/>
    <property type="molecule type" value="Genomic_DNA"/>
</dbReference>